<reference evidence="5" key="2">
    <citation type="submission" date="2025-08" db="UniProtKB">
        <authorList>
            <consortium name="Ensembl"/>
        </authorList>
    </citation>
    <scope>IDENTIFICATION</scope>
</reference>
<dbReference type="STRING" id="42514.ENSPNAP00000010505"/>
<dbReference type="PROSITE" id="PS50238">
    <property type="entry name" value="RHOGAP"/>
    <property type="match status" value="1"/>
</dbReference>
<dbReference type="GeneID" id="108435786"/>
<sequence length="648" mass="72271">MKVLSGHVVTKSQAEDSMDLFIMPAPAVHVNSGPSPFQQASESNLIDSSHAENINRRHWRRLFRRVQRKSMDYDRAPPPQKKMLFGRALSDICEKCDSPPEPIMDILSVLWRKGPHTLGLFRKAGNAKRLKEIKEQLNSGAEVDLKDEPVILLADLLKDFLRHLPGSLLLVEQYKAWMAAMERQDIHERCTELQMVINKLPEPNIQLLKHLIAVLYHISLKAEINKMDSSNLAVCVSPNLLEADRVEMVKNVSNLTQFLIDNCCEIFSEDILTLLGDSEEEELSDNQDSMSSLHHDSAYDSNDPDGSFTDMHAIHSDAEEKTLNHFEASSCPVERHTPKPFIRRCSEPTIGFNKGARNQGALTRSQTEMDFYDHHLTKQISDECVLFRTGSRMSNEQRSTCVLPSGEHHLQNKESKDSCSSLESTFSSASESSIHTSSPIISSATQRRALLRKQSFPTRLAAQGSEATKKRSQSMKASSSRNKTSFSQGASKRVEKALRHSQTLPEVLLLDRTFLAPQKPCCLSSEEVFHQVDSRIPSKPPSYEQAIQDNAHMPLSHCSSLTVEAARCLSQNTCCQSTFPTEETSDSCSVKDCNEGGEKSQTLAAPATSAQSGKGSISVAMYEACNTTLSQCRGQQMLETVNVRESYV</sequence>
<dbReference type="Pfam" id="PF00620">
    <property type="entry name" value="RhoGAP"/>
    <property type="match status" value="1"/>
</dbReference>
<proteinExistence type="predicted"/>
<dbReference type="Ensembl" id="ENSPNAT00000017184.2">
    <property type="protein sequence ID" value="ENSPNAP00000010505.1"/>
    <property type="gene ID" value="ENSPNAG00000016093.2"/>
</dbReference>
<evidence type="ECO:0000256" key="2">
    <source>
        <dbReference type="ARBA" id="ARBA00022553"/>
    </source>
</evidence>
<feature type="region of interest" description="Disordered" evidence="3">
    <location>
        <begin position="456"/>
        <end position="494"/>
    </location>
</feature>
<dbReference type="OrthoDB" id="27389at2759"/>
<reference evidence="5" key="3">
    <citation type="submission" date="2025-09" db="UniProtKB">
        <authorList>
            <consortium name="Ensembl"/>
        </authorList>
    </citation>
    <scope>IDENTIFICATION</scope>
</reference>
<dbReference type="GO" id="GO:0005096">
    <property type="term" value="F:GTPase activator activity"/>
    <property type="evidence" value="ECO:0007669"/>
    <property type="project" value="UniProtKB-KW"/>
</dbReference>
<dbReference type="PANTHER" id="PTHR23179:SF26">
    <property type="entry name" value="T-CELL ACTIVATION RHO GTPASE-ACTIVATING PROTEIN"/>
    <property type="match status" value="1"/>
</dbReference>
<keyword evidence="1" id="KW-0343">GTPase activation</keyword>
<reference evidence="5 6" key="1">
    <citation type="submission" date="2020-10" db="EMBL/GenBank/DDBJ databases">
        <title>Pygocentrus nattereri (red-bellied piranha) genome, fPygNat1, primary haplotype.</title>
        <authorList>
            <person name="Myers G."/>
            <person name="Meyer A."/>
            <person name="Karagic N."/>
            <person name="Pippel M."/>
            <person name="Winkler S."/>
            <person name="Tracey A."/>
            <person name="Wood J."/>
            <person name="Formenti G."/>
            <person name="Howe K."/>
            <person name="Fedrigo O."/>
            <person name="Jarvis E.D."/>
        </authorList>
    </citation>
    <scope>NUCLEOTIDE SEQUENCE [LARGE SCALE GENOMIC DNA]</scope>
</reference>
<dbReference type="SUPFAM" id="SSF48350">
    <property type="entry name" value="GTPase activation domain, GAP"/>
    <property type="match status" value="1"/>
</dbReference>
<evidence type="ECO:0000256" key="3">
    <source>
        <dbReference type="SAM" id="MobiDB-lite"/>
    </source>
</evidence>
<dbReference type="GO" id="GO:0007165">
    <property type="term" value="P:signal transduction"/>
    <property type="evidence" value="ECO:0007669"/>
    <property type="project" value="InterPro"/>
</dbReference>
<dbReference type="Proteomes" id="UP001501920">
    <property type="component" value="Chromosome 10"/>
</dbReference>
<feature type="region of interest" description="Disordered" evidence="3">
    <location>
        <begin position="398"/>
        <end position="417"/>
    </location>
</feature>
<dbReference type="InterPro" id="IPR047886">
    <property type="entry name" value="ARHGAP20-like_RhoGAP"/>
</dbReference>
<dbReference type="CTD" id="393842"/>
<dbReference type="InterPro" id="IPR000198">
    <property type="entry name" value="RhoGAP_dom"/>
</dbReference>
<dbReference type="InterPro" id="IPR008936">
    <property type="entry name" value="Rho_GTPase_activation_prot"/>
</dbReference>
<dbReference type="Gene3D" id="1.10.555.10">
    <property type="entry name" value="Rho GTPase activation protein"/>
    <property type="match status" value="1"/>
</dbReference>
<keyword evidence="2" id="KW-0597">Phosphoprotein</keyword>
<feature type="region of interest" description="Disordered" evidence="3">
    <location>
        <begin position="279"/>
        <end position="311"/>
    </location>
</feature>
<dbReference type="PANTHER" id="PTHR23179">
    <property type="entry name" value="T-CELL ACTIVATION RHO GTPASE ACTIVATING PROTEIN-RELATED"/>
    <property type="match status" value="1"/>
</dbReference>
<dbReference type="GO" id="GO:0035023">
    <property type="term" value="P:regulation of Rho protein signal transduction"/>
    <property type="evidence" value="ECO:0007669"/>
    <property type="project" value="InterPro"/>
</dbReference>
<feature type="compositionally biased region" description="Basic and acidic residues" evidence="3">
    <location>
        <begin position="406"/>
        <end position="417"/>
    </location>
</feature>
<dbReference type="RefSeq" id="XP_017567343.1">
    <property type="nucleotide sequence ID" value="XM_017711854.2"/>
</dbReference>
<dbReference type="GeneTree" id="ENSGT00940000157993"/>
<accession>A0A3B4CGP6</accession>
<dbReference type="SMART" id="SM00324">
    <property type="entry name" value="RhoGAP"/>
    <property type="match status" value="1"/>
</dbReference>
<evidence type="ECO:0000313" key="6">
    <source>
        <dbReference type="Proteomes" id="UP001501920"/>
    </source>
</evidence>
<feature type="domain" description="Rho-GAP" evidence="4">
    <location>
        <begin position="87"/>
        <end position="267"/>
    </location>
</feature>
<keyword evidence="6" id="KW-1185">Reference proteome</keyword>
<feature type="compositionally biased region" description="Polar residues" evidence="3">
    <location>
        <begin position="474"/>
        <end position="490"/>
    </location>
</feature>
<protein>
    <recommendedName>
        <fullName evidence="4">Rho-GAP domain-containing protein</fullName>
    </recommendedName>
</protein>
<dbReference type="AlphaFoldDB" id="A0A3B4CGP6"/>
<dbReference type="CDD" id="cd04402">
    <property type="entry name" value="RhoGAP_ARHGAP20"/>
    <property type="match status" value="1"/>
</dbReference>
<name>A0A3B4CGP6_PYGNA</name>
<dbReference type="OMA" id="DICQKDG"/>
<organism evidence="5 6">
    <name type="scientific">Pygocentrus nattereri</name>
    <name type="common">Red-bellied piranha</name>
    <dbReference type="NCBI Taxonomy" id="42514"/>
    <lineage>
        <taxon>Eukaryota</taxon>
        <taxon>Metazoa</taxon>
        <taxon>Chordata</taxon>
        <taxon>Craniata</taxon>
        <taxon>Vertebrata</taxon>
        <taxon>Euteleostomi</taxon>
        <taxon>Actinopterygii</taxon>
        <taxon>Neopterygii</taxon>
        <taxon>Teleostei</taxon>
        <taxon>Ostariophysi</taxon>
        <taxon>Characiformes</taxon>
        <taxon>Characoidei</taxon>
        <taxon>Pygocentrus</taxon>
    </lineage>
</organism>
<evidence type="ECO:0000259" key="4">
    <source>
        <dbReference type="PROSITE" id="PS50238"/>
    </source>
</evidence>
<evidence type="ECO:0000256" key="1">
    <source>
        <dbReference type="ARBA" id="ARBA00022468"/>
    </source>
</evidence>
<evidence type="ECO:0000313" key="5">
    <source>
        <dbReference type="Ensembl" id="ENSPNAP00000010505.1"/>
    </source>
</evidence>